<dbReference type="Proteomes" id="UP000240830">
    <property type="component" value="Unassembled WGS sequence"/>
</dbReference>
<reference evidence="2 3" key="1">
    <citation type="submission" date="2016-10" db="EMBL/GenBank/DDBJ databases">
        <title>The genome of Paramicrosporidium saccamoebae is the missing link in understanding Cryptomycota and Microsporidia evolution.</title>
        <authorList>
            <person name="Quandt C.A."/>
            <person name="Beaudet D."/>
            <person name="Corsaro D."/>
            <person name="Michel R."/>
            <person name="Corradi N."/>
            <person name="James T."/>
        </authorList>
    </citation>
    <scope>NUCLEOTIDE SEQUENCE [LARGE SCALE GENOMIC DNA]</scope>
    <source>
        <strain evidence="2 3">KSL3</strain>
    </source>
</reference>
<organism evidence="2 3">
    <name type="scientific">Paramicrosporidium saccamoebae</name>
    <dbReference type="NCBI Taxonomy" id="1246581"/>
    <lineage>
        <taxon>Eukaryota</taxon>
        <taxon>Fungi</taxon>
        <taxon>Fungi incertae sedis</taxon>
        <taxon>Cryptomycota</taxon>
        <taxon>Cryptomycota incertae sedis</taxon>
        <taxon>Paramicrosporidium</taxon>
    </lineage>
</organism>
<feature type="chain" id="PRO_5014174724" evidence="1">
    <location>
        <begin position="18"/>
        <end position="344"/>
    </location>
</feature>
<keyword evidence="3" id="KW-1185">Reference proteome</keyword>
<evidence type="ECO:0000313" key="2">
    <source>
        <dbReference type="EMBL" id="PJF18550.1"/>
    </source>
</evidence>
<dbReference type="AlphaFoldDB" id="A0A2H9TLM5"/>
<proteinExistence type="predicted"/>
<name>A0A2H9TLM5_9FUNG</name>
<evidence type="ECO:0000256" key="1">
    <source>
        <dbReference type="SAM" id="SignalP"/>
    </source>
</evidence>
<keyword evidence="1" id="KW-0732">Signal</keyword>
<comment type="caution">
    <text evidence="2">The sequence shown here is derived from an EMBL/GenBank/DDBJ whole genome shotgun (WGS) entry which is preliminary data.</text>
</comment>
<feature type="signal peptide" evidence="1">
    <location>
        <begin position="1"/>
        <end position="17"/>
    </location>
</feature>
<evidence type="ECO:0000313" key="3">
    <source>
        <dbReference type="Proteomes" id="UP000240830"/>
    </source>
</evidence>
<dbReference type="EMBL" id="MTSL01000117">
    <property type="protein sequence ID" value="PJF18550.1"/>
    <property type="molecule type" value="Genomic_DNA"/>
</dbReference>
<protein>
    <submittedName>
        <fullName evidence="2">Uncharacterized protein</fullName>
    </submittedName>
</protein>
<sequence length="344" mass="36582">MLIKNIIGLCLLAVVAAGNDENKDAATKAKTAETSVLSPDASAKQLRKADCEKLTVKELNALKDAKACAGLTAECLKKFDVTDLCADCLSNINTSEWAKFDGKTAEQIAKSKVSDISLTPQQLTEILAKLNLDDLPAGFTGYAIREPILLEAIFETSDAKVISAFLTADNVAALNPVALRRFGETLISSLNDDAFSKISALQLSMIPSDSFAGFTAKQWCAVAPAALTMLHRDQASKLSKDCWNAMTPLQVASFGLPASSAAKLAAKDPSLRNQEILNRRQFKRNHACMALSVVKSDLDDKQAKALEAKCADITGFSENGSNTLGASLGLFAVSLTIALVPVLL</sequence>
<accession>A0A2H9TLM5</accession>
<gene>
    <name evidence="2" type="ORF">PSACC_01638</name>
</gene>